<gene>
    <name evidence="2" type="ORF">P0082_08530</name>
</gene>
<dbReference type="RefSeq" id="WP_326926708.1">
    <property type="nucleotide sequence ID" value="NZ_CP123443.1"/>
</dbReference>
<keyword evidence="1" id="KW-0812">Transmembrane</keyword>
<proteinExistence type="predicted"/>
<organism evidence="2 3">
    <name type="scientific">Candidatus Haliotispira prima</name>
    <dbReference type="NCBI Taxonomy" id="3034016"/>
    <lineage>
        <taxon>Bacteria</taxon>
        <taxon>Pseudomonadati</taxon>
        <taxon>Spirochaetota</taxon>
        <taxon>Spirochaetia</taxon>
        <taxon>Spirochaetales</taxon>
        <taxon>Spirochaetaceae</taxon>
        <taxon>Candidatus Haliotispira</taxon>
    </lineage>
</organism>
<feature type="transmembrane region" description="Helical" evidence="1">
    <location>
        <begin position="7"/>
        <end position="29"/>
    </location>
</feature>
<evidence type="ECO:0000313" key="2">
    <source>
        <dbReference type="EMBL" id="WGK68523.1"/>
    </source>
</evidence>
<dbReference type="EMBL" id="CP123443">
    <property type="protein sequence ID" value="WGK68523.1"/>
    <property type="molecule type" value="Genomic_DNA"/>
</dbReference>
<reference evidence="2 3" key="1">
    <citation type="submission" date="2023-04" db="EMBL/GenBank/DDBJ databases">
        <title>Spirochaete genome identified in red abalone sample constitutes a novel genus.</title>
        <authorList>
            <person name="Sharma S.P."/>
            <person name="Purcell C.M."/>
            <person name="Hyde J.R."/>
            <person name="Severin A.J."/>
        </authorList>
    </citation>
    <scope>NUCLEOTIDE SEQUENCE [LARGE SCALE GENOMIC DNA]</scope>
    <source>
        <strain evidence="2 3">SP-2023</strain>
    </source>
</reference>
<evidence type="ECO:0000313" key="3">
    <source>
        <dbReference type="Proteomes" id="UP001228690"/>
    </source>
</evidence>
<keyword evidence="1" id="KW-0472">Membrane</keyword>
<evidence type="ECO:0000256" key="1">
    <source>
        <dbReference type="SAM" id="Phobius"/>
    </source>
</evidence>
<keyword evidence="3" id="KW-1185">Reference proteome</keyword>
<protein>
    <submittedName>
        <fullName evidence="2">Uncharacterized protein</fullName>
    </submittedName>
</protein>
<sequence>MKKGNPAGTFLPAIVAMVFMVFISCATYIPNGPYSSDPQLQGKTYEVLGSIKPVRLDRAMMDDGLKSVLLEKARAEYGESVDDVIDIKSITLSGTTFLLLFPLPGRTVFEAVAIKYTTE</sequence>
<keyword evidence="1" id="KW-1133">Transmembrane helix</keyword>
<accession>A0ABY8MF46</accession>
<name>A0ABY8MF46_9SPIO</name>
<dbReference type="Proteomes" id="UP001228690">
    <property type="component" value="Chromosome"/>
</dbReference>